<dbReference type="PROSITE" id="PS50181">
    <property type="entry name" value="FBOX"/>
    <property type="match status" value="1"/>
</dbReference>
<gene>
    <name evidence="3" type="ORF">ARALYDRAFT_898141</name>
</gene>
<dbReference type="InterPro" id="IPR006527">
    <property type="entry name" value="F-box-assoc_dom_typ1"/>
</dbReference>
<dbReference type="Pfam" id="PF07734">
    <property type="entry name" value="FBA_1"/>
    <property type="match status" value="1"/>
</dbReference>
<keyword evidence="1" id="KW-0812">Transmembrane</keyword>
<dbReference type="InterPro" id="IPR036047">
    <property type="entry name" value="F-box-like_dom_sf"/>
</dbReference>
<dbReference type="SUPFAM" id="SSF81383">
    <property type="entry name" value="F-box domain"/>
    <property type="match status" value="1"/>
</dbReference>
<reference evidence="4" key="1">
    <citation type="journal article" date="2011" name="Nat. Genet.">
        <title>The Arabidopsis lyrata genome sequence and the basis of rapid genome size change.</title>
        <authorList>
            <person name="Hu T.T."/>
            <person name="Pattyn P."/>
            <person name="Bakker E.G."/>
            <person name="Cao J."/>
            <person name="Cheng J.-F."/>
            <person name="Clark R.M."/>
            <person name="Fahlgren N."/>
            <person name="Fawcett J.A."/>
            <person name="Grimwood J."/>
            <person name="Gundlach H."/>
            <person name="Haberer G."/>
            <person name="Hollister J.D."/>
            <person name="Ossowski S."/>
            <person name="Ottilar R.P."/>
            <person name="Salamov A.A."/>
            <person name="Schneeberger K."/>
            <person name="Spannagl M."/>
            <person name="Wang X."/>
            <person name="Yang L."/>
            <person name="Nasrallah M.E."/>
            <person name="Bergelson J."/>
            <person name="Carrington J.C."/>
            <person name="Gaut B.S."/>
            <person name="Schmutz J."/>
            <person name="Mayer K.F.X."/>
            <person name="Van de Peer Y."/>
            <person name="Grigoriev I.V."/>
            <person name="Nordborg M."/>
            <person name="Weigel D."/>
            <person name="Guo Y.-L."/>
        </authorList>
    </citation>
    <scope>NUCLEOTIDE SEQUENCE [LARGE SCALE GENOMIC DNA]</scope>
    <source>
        <strain evidence="4">cv. MN47</strain>
    </source>
</reference>
<dbReference type="Pfam" id="PF00646">
    <property type="entry name" value="F-box"/>
    <property type="match status" value="1"/>
</dbReference>
<keyword evidence="1" id="KW-1133">Transmembrane helix</keyword>
<dbReference type="PANTHER" id="PTHR31672:SF13">
    <property type="entry name" value="F-BOX PROTEIN CPR30-LIKE"/>
    <property type="match status" value="1"/>
</dbReference>
<evidence type="ECO:0000313" key="3">
    <source>
        <dbReference type="EMBL" id="EFH61492.1"/>
    </source>
</evidence>
<proteinExistence type="predicted"/>
<feature type="transmembrane region" description="Helical" evidence="1">
    <location>
        <begin position="212"/>
        <end position="232"/>
    </location>
</feature>
<dbReference type="NCBIfam" id="TIGR01640">
    <property type="entry name" value="F_box_assoc_1"/>
    <property type="match status" value="1"/>
</dbReference>
<evidence type="ECO:0000259" key="2">
    <source>
        <dbReference type="PROSITE" id="PS50181"/>
    </source>
</evidence>
<accession>D7L7X5</accession>
<dbReference type="InterPro" id="IPR001810">
    <property type="entry name" value="F-box_dom"/>
</dbReference>
<evidence type="ECO:0000256" key="1">
    <source>
        <dbReference type="SAM" id="Phobius"/>
    </source>
</evidence>
<feature type="domain" description="F-box" evidence="2">
    <location>
        <begin position="1"/>
        <end position="47"/>
    </location>
</feature>
<organism evidence="4">
    <name type="scientific">Arabidopsis lyrata subsp. lyrata</name>
    <name type="common">Lyre-leaved rock-cress</name>
    <dbReference type="NCBI Taxonomy" id="81972"/>
    <lineage>
        <taxon>Eukaryota</taxon>
        <taxon>Viridiplantae</taxon>
        <taxon>Streptophyta</taxon>
        <taxon>Embryophyta</taxon>
        <taxon>Tracheophyta</taxon>
        <taxon>Spermatophyta</taxon>
        <taxon>Magnoliopsida</taxon>
        <taxon>eudicotyledons</taxon>
        <taxon>Gunneridae</taxon>
        <taxon>Pentapetalae</taxon>
        <taxon>rosids</taxon>
        <taxon>malvids</taxon>
        <taxon>Brassicales</taxon>
        <taxon>Brassicaceae</taxon>
        <taxon>Camelineae</taxon>
        <taxon>Arabidopsis</taxon>
    </lineage>
</organism>
<dbReference type="EMBL" id="GL348715">
    <property type="protein sequence ID" value="EFH61492.1"/>
    <property type="molecule type" value="Genomic_DNA"/>
</dbReference>
<keyword evidence="4" id="KW-1185">Reference proteome</keyword>
<name>D7L7X5_ARALL</name>
<dbReference type="AlphaFoldDB" id="D7L7X5"/>
<dbReference type="HOGENOM" id="CLU_034692_4_2_1"/>
<keyword evidence="1" id="KW-0472">Membrane</keyword>
<dbReference type="InterPro" id="IPR017451">
    <property type="entry name" value="F-box-assoc_interact_dom"/>
</dbReference>
<dbReference type="Gramene" id="scaffold_302111.1">
    <property type="protein sequence ID" value="scaffold_302111.1"/>
    <property type="gene ID" value="scaffold_302111.1"/>
</dbReference>
<dbReference type="SMART" id="SM00256">
    <property type="entry name" value="FBOX"/>
    <property type="match status" value="1"/>
</dbReference>
<dbReference type="Proteomes" id="UP000008694">
    <property type="component" value="Unassembled WGS sequence"/>
</dbReference>
<evidence type="ECO:0000313" key="4">
    <source>
        <dbReference type="Proteomes" id="UP000008694"/>
    </source>
</evidence>
<protein>
    <recommendedName>
        <fullName evidence="2">F-box domain-containing protein</fullName>
    </recommendedName>
</protein>
<sequence>MISNLPWDVVEEILSRVPVTSLRRLRSTCKGWYHHPLFKDPGFIKKHLDKTERQYNDVLLIEFKVYSLSSNLNGIHVNSRLLFEEGKLSLIDPLCNSSELNIYEAFHCDGLFLCTTISIRHGYRCVVWNPFSGKTRWIRPINQYHKRSDEVYALGYNNKELCHSYKILRFIDRKTLEMYEFSSNSWRNFDVSPLGDLVSRGVSLKGLTIYRLYYLILLGFLHYIKFNLTISIY</sequence>
<dbReference type="InterPro" id="IPR050796">
    <property type="entry name" value="SCF_F-box_component"/>
</dbReference>
<dbReference type="PANTHER" id="PTHR31672">
    <property type="entry name" value="BNACNNG10540D PROTEIN"/>
    <property type="match status" value="1"/>
</dbReference>
<dbReference type="Gene3D" id="1.20.1280.50">
    <property type="match status" value="1"/>
</dbReference>
<dbReference type="CDD" id="cd22157">
    <property type="entry name" value="F-box_AtFBW1-like"/>
    <property type="match status" value="1"/>
</dbReference>